<dbReference type="EMBL" id="KV878337">
    <property type="protein sequence ID" value="OJJ50196.1"/>
    <property type="molecule type" value="Genomic_DNA"/>
</dbReference>
<organism evidence="1 2">
    <name type="scientific">Penicilliopsis zonata CBS 506.65</name>
    <dbReference type="NCBI Taxonomy" id="1073090"/>
    <lineage>
        <taxon>Eukaryota</taxon>
        <taxon>Fungi</taxon>
        <taxon>Dikarya</taxon>
        <taxon>Ascomycota</taxon>
        <taxon>Pezizomycotina</taxon>
        <taxon>Eurotiomycetes</taxon>
        <taxon>Eurotiomycetidae</taxon>
        <taxon>Eurotiales</taxon>
        <taxon>Aspergillaceae</taxon>
        <taxon>Penicilliopsis</taxon>
    </lineage>
</organism>
<dbReference type="VEuPathDB" id="FungiDB:ASPZODRAFT_128816"/>
<proteinExistence type="predicted"/>
<dbReference type="GeneID" id="34608586"/>
<evidence type="ECO:0000313" key="2">
    <source>
        <dbReference type="Proteomes" id="UP000184188"/>
    </source>
</evidence>
<evidence type="ECO:0000313" key="1">
    <source>
        <dbReference type="EMBL" id="OJJ50196.1"/>
    </source>
</evidence>
<sequence>MASSSNSELRILNISRESIYLSSHISLAAKRALSGTVSILLLIAKGRSSQCHRCRNDGMQEARRQI</sequence>
<reference evidence="2" key="1">
    <citation type="journal article" date="2017" name="Genome Biol.">
        <title>Comparative genomics reveals high biological diversity and specific adaptations in the industrially and medically important fungal genus Aspergillus.</title>
        <authorList>
            <person name="de Vries R.P."/>
            <person name="Riley R."/>
            <person name="Wiebenga A."/>
            <person name="Aguilar-Osorio G."/>
            <person name="Amillis S."/>
            <person name="Uchima C.A."/>
            <person name="Anderluh G."/>
            <person name="Asadollahi M."/>
            <person name="Askin M."/>
            <person name="Barry K."/>
            <person name="Battaglia E."/>
            <person name="Bayram O."/>
            <person name="Benocci T."/>
            <person name="Braus-Stromeyer S.A."/>
            <person name="Caldana C."/>
            <person name="Canovas D."/>
            <person name="Cerqueira G.C."/>
            <person name="Chen F."/>
            <person name="Chen W."/>
            <person name="Choi C."/>
            <person name="Clum A."/>
            <person name="Dos Santos R.A."/>
            <person name="Damasio A.R."/>
            <person name="Diallinas G."/>
            <person name="Emri T."/>
            <person name="Fekete E."/>
            <person name="Flipphi M."/>
            <person name="Freyberg S."/>
            <person name="Gallo A."/>
            <person name="Gournas C."/>
            <person name="Habgood R."/>
            <person name="Hainaut M."/>
            <person name="Harispe M.L."/>
            <person name="Henrissat B."/>
            <person name="Hilden K.S."/>
            <person name="Hope R."/>
            <person name="Hossain A."/>
            <person name="Karabika E."/>
            <person name="Karaffa L."/>
            <person name="Karanyi Z."/>
            <person name="Krasevec N."/>
            <person name="Kuo A."/>
            <person name="Kusch H."/>
            <person name="LaButti K."/>
            <person name="Lagendijk E.L."/>
            <person name="Lapidus A."/>
            <person name="Levasseur A."/>
            <person name="Lindquist E."/>
            <person name="Lipzen A."/>
            <person name="Logrieco A.F."/>
            <person name="MacCabe A."/>
            <person name="Maekelae M.R."/>
            <person name="Malavazi I."/>
            <person name="Melin P."/>
            <person name="Meyer V."/>
            <person name="Mielnichuk N."/>
            <person name="Miskei M."/>
            <person name="Molnar A.P."/>
            <person name="Mule G."/>
            <person name="Ngan C.Y."/>
            <person name="Orejas M."/>
            <person name="Orosz E."/>
            <person name="Ouedraogo J.P."/>
            <person name="Overkamp K.M."/>
            <person name="Park H.-S."/>
            <person name="Perrone G."/>
            <person name="Piumi F."/>
            <person name="Punt P.J."/>
            <person name="Ram A.F."/>
            <person name="Ramon A."/>
            <person name="Rauscher S."/>
            <person name="Record E."/>
            <person name="Riano-Pachon D.M."/>
            <person name="Robert V."/>
            <person name="Roehrig J."/>
            <person name="Ruller R."/>
            <person name="Salamov A."/>
            <person name="Salih N.S."/>
            <person name="Samson R.A."/>
            <person name="Sandor E."/>
            <person name="Sanguinetti M."/>
            <person name="Schuetze T."/>
            <person name="Sepcic K."/>
            <person name="Shelest E."/>
            <person name="Sherlock G."/>
            <person name="Sophianopoulou V."/>
            <person name="Squina F.M."/>
            <person name="Sun H."/>
            <person name="Susca A."/>
            <person name="Todd R.B."/>
            <person name="Tsang A."/>
            <person name="Unkles S.E."/>
            <person name="van de Wiele N."/>
            <person name="van Rossen-Uffink D."/>
            <person name="Oliveira J.V."/>
            <person name="Vesth T.C."/>
            <person name="Visser J."/>
            <person name="Yu J.-H."/>
            <person name="Zhou M."/>
            <person name="Andersen M.R."/>
            <person name="Archer D.B."/>
            <person name="Baker S.E."/>
            <person name="Benoit I."/>
            <person name="Brakhage A.A."/>
            <person name="Braus G.H."/>
            <person name="Fischer R."/>
            <person name="Frisvad J.C."/>
            <person name="Goldman G.H."/>
            <person name="Houbraken J."/>
            <person name="Oakley B."/>
            <person name="Pocsi I."/>
            <person name="Scazzocchio C."/>
            <person name="Seiboth B."/>
            <person name="vanKuyk P.A."/>
            <person name="Wortman J."/>
            <person name="Dyer P.S."/>
            <person name="Grigoriev I.V."/>
        </authorList>
    </citation>
    <scope>NUCLEOTIDE SEQUENCE [LARGE SCALE GENOMIC DNA]</scope>
    <source>
        <strain evidence="2">CBS 506.65</strain>
    </source>
</reference>
<protein>
    <submittedName>
        <fullName evidence="1">Uncharacterized protein</fullName>
    </submittedName>
</protein>
<gene>
    <name evidence="1" type="ORF">ASPZODRAFT_128816</name>
</gene>
<dbReference type="AlphaFoldDB" id="A0A1L9SSU1"/>
<dbReference type="Proteomes" id="UP000184188">
    <property type="component" value="Unassembled WGS sequence"/>
</dbReference>
<name>A0A1L9SSU1_9EURO</name>
<dbReference type="RefSeq" id="XP_022584706.1">
    <property type="nucleotide sequence ID" value="XM_022722121.1"/>
</dbReference>
<accession>A0A1L9SSU1</accession>
<keyword evidence="2" id="KW-1185">Reference proteome</keyword>